<accession>A0A8J3AZ69</accession>
<evidence type="ECO:0000313" key="2">
    <source>
        <dbReference type="EMBL" id="GGI55597.1"/>
    </source>
</evidence>
<organism evidence="2 3">
    <name type="scientific">Oxalicibacterium solurbis</name>
    <dbReference type="NCBI Taxonomy" id="69280"/>
    <lineage>
        <taxon>Bacteria</taxon>
        <taxon>Pseudomonadati</taxon>
        <taxon>Pseudomonadota</taxon>
        <taxon>Betaproteobacteria</taxon>
        <taxon>Burkholderiales</taxon>
        <taxon>Oxalobacteraceae</taxon>
        <taxon>Oxalicibacterium</taxon>
    </lineage>
</organism>
<protein>
    <recommendedName>
        <fullName evidence="4">UDP-3-O-(3-hydroxymyristoyl)glucosamine N-acyltransferase</fullName>
    </recommendedName>
</protein>
<dbReference type="InterPro" id="IPR011004">
    <property type="entry name" value="Trimer_LpxA-like_sf"/>
</dbReference>
<proteinExistence type="inferred from homology"/>
<dbReference type="PANTHER" id="PTHR43300">
    <property type="entry name" value="ACETYLTRANSFERASE"/>
    <property type="match status" value="1"/>
</dbReference>
<gene>
    <name evidence="2" type="ORF">GCM10011430_27710</name>
</gene>
<keyword evidence="3" id="KW-1185">Reference proteome</keyword>
<comment type="similarity">
    <text evidence="1">Belongs to the transferase hexapeptide repeat family.</text>
</comment>
<reference evidence="2" key="1">
    <citation type="journal article" date="2014" name="Int. J. Syst. Evol. Microbiol.">
        <title>Complete genome sequence of Corynebacterium casei LMG S-19264T (=DSM 44701T), isolated from a smear-ripened cheese.</title>
        <authorList>
            <consortium name="US DOE Joint Genome Institute (JGI-PGF)"/>
            <person name="Walter F."/>
            <person name="Albersmeier A."/>
            <person name="Kalinowski J."/>
            <person name="Ruckert C."/>
        </authorList>
    </citation>
    <scope>NUCLEOTIDE SEQUENCE</scope>
    <source>
        <strain evidence="2">CCM 7664</strain>
    </source>
</reference>
<sequence>MMIMTSRWIVGGGTYLEQAFQAWQQARPDDAVKKIELSQGRDYRFDLGILDELNPAQGTMFVAFDERFGNFKRMELMQAAMERGFKLEPFIHPSAAISADVNIGMNVFIGPHTVIGHGSRIDYNTVLHAGVHVGPGSRIKASCWVENGVQLGASVEIGTHCTIRMGAAIRTGIKIGRGAELGWPQLYSSDVPNKTVFDVRYDEPIFTYEG</sequence>
<dbReference type="EMBL" id="BMDP01000004">
    <property type="protein sequence ID" value="GGI55597.1"/>
    <property type="molecule type" value="Genomic_DNA"/>
</dbReference>
<dbReference type="AlphaFoldDB" id="A0A8J3AZ69"/>
<dbReference type="InterPro" id="IPR050179">
    <property type="entry name" value="Trans_hexapeptide_repeat"/>
</dbReference>
<evidence type="ECO:0000313" key="3">
    <source>
        <dbReference type="Proteomes" id="UP000627205"/>
    </source>
</evidence>
<comment type="caution">
    <text evidence="2">The sequence shown here is derived from an EMBL/GenBank/DDBJ whole genome shotgun (WGS) entry which is preliminary data.</text>
</comment>
<evidence type="ECO:0000256" key="1">
    <source>
        <dbReference type="ARBA" id="ARBA00007274"/>
    </source>
</evidence>
<dbReference type="SUPFAM" id="SSF51161">
    <property type="entry name" value="Trimeric LpxA-like enzymes"/>
    <property type="match status" value="1"/>
</dbReference>
<dbReference type="Gene3D" id="2.160.10.10">
    <property type="entry name" value="Hexapeptide repeat proteins"/>
    <property type="match status" value="1"/>
</dbReference>
<reference evidence="2" key="2">
    <citation type="submission" date="2020-09" db="EMBL/GenBank/DDBJ databases">
        <authorList>
            <person name="Sun Q."/>
            <person name="Sedlacek I."/>
        </authorList>
    </citation>
    <scope>NUCLEOTIDE SEQUENCE</scope>
    <source>
        <strain evidence="2">CCM 7664</strain>
    </source>
</reference>
<evidence type="ECO:0008006" key="4">
    <source>
        <dbReference type="Google" id="ProtNLM"/>
    </source>
</evidence>
<dbReference type="Proteomes" id="UP000627205">
    <property type="component" value="Unassembled WGS sequence"/>
</dbReference>
<name>A0A8J3AZ69_9BURK</name>